<accession>A0A165KLM7</accession>
<dbReference type="InParanoid" id="A0A165KLM7"/>
<name>A0A165KLM7_EXIGL</name>
<sequence>MLLFDVAVRENNGGVGPKGPSFTSHAALNVLQPPKARFRGTAQASMPHRSVQIRPRFVRRSMRESCARELELAANRAQSAHAELLFSEAADDRIASESAPWSLTQIAHTSSGVLARMSGPGCETRPGSPDAASRVTPSGPLQPSSLSTRSHWTDRNCRSQTANRAWENFLFHAGDCDTIRTGHLSAKSIP</sequence>
<feature type="compositionally biased region" description="Polar residues" evidence="1">
    <location>
        <begin position="135"/>
        <end position="150"/>
    </location>
</feature>
<dbReference type="Proteomes" id="UP000077266">
    <property type="component" value="Unassembled WGS sequence"/>
</dbReference>
<feature type="region of interest" description="Disordered" evidence="1">
    <location>
        <begin position="118"/>
        <end position="154"/>
    </location>
</feature>
<keyword evidence="3" id="KW-1185">Reference proteome</keyword>
<organism evidence="2 3">
    <name type="scientific">Exidia glandulosa HHB12029</name>
    <dbReference type="NCBI Taxonomy" id="1314781"/>
    <lineage>
        <taxon>Eukaryota</taxon>
        <taxon>Fungi</taxon>
        <taxon>Dikarya</taxon>
        <taxon>Basidiomycota</taxon>
        <taxon>Agaricomycotina</taxon>
        <taxon>Agaricomycetes</taxon>
        <taxon>Auriculariales</taxon>
        <taxon>Exidiaceae</taxon>
        <taxon>Exidia</taxon>
    </lineage>
</organism>
<protein>
    <submittedName>
        <fullName evidence="2">Uncharacterized protein</fullName>
    </submittedName>
</protein>
<dbReference type="EMBL" id="KV425941">
    <property type="protein sequence ID" value="KZV96540.1"/>
    <property type="molecule type" value="Genomic_DNA"/>
</dbReference>
<reference evidence="2 3" key="1">
    <citation type="journal article" date="2016" name="Mol. Biol. Evol.">
        <title>Comparative Genomics of Early-Diverging Mushroom-Forming Fungi Provides Insights into the Origins of Lignocellulose Decay Capabilities.</title>
        <authorList>
            <person name="Nagy L.G."/>
            <person name="Riley R."/>
            <person name="Tritt A."/>
            <person name="Adam C."/>
            <person name="Daum C."/>
            <person name="Floudas D."/>
            <person name="Sun H."/>
            <person name="Yadav J.S."/>
            <person name="Pangilinan J."/>
            <person name="Larsson K.H."/>
            <person name="Matsuura K."/>
            <person name="Barry K."/>
            <person name="Labutti K."/>
            <person name="Kuo R."/>
            <person name="Ohm R.A."/>
            <person name="Bhattacharya S.S."/>
            <person name="Shirouzu T."/>
            <person name="Yoshinaga Y."/>
            <person name="Martin F.M."/>
            <person name="Grigoriev I.V."/>
            <person name="Hibbett D.S."/>
        </authorList>
    </citation>
    <scope>NUCLEOTIDE SEQUENCE [LARGE SCALE GENOMIC DNA]</scope>
    <source>
        <strain evidence="2 3">HHB12029</strain>
    </source>
</reference>
<proteinExistence type="predicted"/>
<evidence type="ECO:0000313" key="3">
    <source>
        <dbReference type="Proteomes" id="UP000077266"/>
    </source>
</evidence>
<evidence type="ECO:0000256" key="1">
    <source>
        <dbReference type="SAM" id="MobiDB-lite"/>
    </source>
</evidence>
<gene>
    <name evidence="2" type="ORF">EXIGLDRAFT_420430</name>
</gene>
<dbReference type="AlphaFoldDB" id="A0A165KLM7"/>
<evidence type="ECO:0000313" key="2">
    <source>
        <dbReference type="EMBL" id="KZV96540.1"/>
    </source>
</evidence>